<proteinExistence type="predicted"/>
<gene>
    <name evidence="1" type="ORF">EVAR_8482_1</name>
</gene>
<evidence type="ECO:0000313" key="2">
    <source>
        <dbReference type="Proteomes" id="UP000299102"/>
    </source>
</evidence>
<keyword evidence="2" id="KW-1185">Reference proteome</keyword>
<sequence length="114" mass="13319">MEFRALRKNTTTKSVVHDKNGGVAQLKVRELFSFPNVGKRLRHGFVEPDCNVTNALGHSCFRKRLNKMKLSESMTVERKRKIEIMYCGTALCMRKKGRKCEWIETIERRSDSLR</sequence>
<dbReference type="EMBL" id="BGZK01000888">
    <property type="protein sequence ID" value="GBP64113.1"/>
    <property type="molecule type" value="Genomic_DNA"/>
</dbReference>
<comment type="caution">
    <text evidence="1">The sequence shown here is derived from an EMBL/GenBank/DDBJ whole genome shotgun (WGS) entry which is preliminary data.</text>
</comment>
<protein>
    <submittedName>
        <fullName evidence="1">Uncharacterized protein</fullName>
    </submittedName>
</protein>
<evidence type="ECO:0000313" key="1">
    <source>
        <dbReference type="EMBL" id="GBP64113.1"/>
    </source>
</evidence>
<reference evidence="1 2" key="1">
    <citation type="journal article" date="2019" name="Commun. Biol.">
        <title>The bagworm genome reveals a unique fibroin gene that provides high tensile strength.</title>
        <authorList>
            <person name="Kono N."/>
            <person name="Nakamura H."/>
            <person name="Ohtoshi R."/>
            <person name="Tomita M."/>
            <person name="Numata K."/>
            <person name="Arakawa K."/>
        </authorList>
    </citation>
    <scope>NUCLEOTIDE SEQUENCE [LARGE SCALE GENOMIC DNA]</scope>
</reference>
<accession>A0A4C1XLV3</accession>
<organism evidence="1 2">
    <name type="scientific">Eumeta variegata</name>
    <name type="common">Bagworm moth</name>
    <name type="synonym">Eumeta japonica</name>
    <dbReference type="NCBI Taxonomy" id="151549"/>
    <lineage>
        <taxon>Eukaryota</taxon>
        <taxon>Metazoa</taxon>
        <taxon>Ecdysozoa</taxon>
        <taxon>Arthropoda</taxon>
        <taxon>Hexapoda</taxon>
        <taxon>Insecta</taxon>
        <taxon>Pterygota</taxon>
        <taxon>Neoptera</taxon>
        <taxon>Endopterygota</taxon>
        <taxon>Lepidoptera</taxon>
        <taxon>Glossata</taxon>
        <taxon>Ditrysia</taxon>
        <taxon>Tineoidea</taxon>
        <taxon>Psychidae</taxon>
        <taxon>Oiketicinae</taxon>
        <taxon>Eumeta</taxon>
    </lineage>
</organism>
<dbReference type="Proteomes" id="UP000299102">
    <property type="component" value="Unassembled WGS sequence"/>
</dbReference>
<name>A0A4C1XLV3_EUMVA</name>
<dbReference type="AlphaFoldDB" id="A0A4C1XLV3"/>